<dbReference type="GO" id="GO:0016491">
    <property type="term" value="F:oxidoreductase activity"/>
    <property type="evidence" value="ECO:0007669"/>
    <property type="project" value="UniProtKB-KW"/>
</dbReference>
<comment type="similarity">
    <text evidence="1 4">Belongs to the short-chain dehydrogenases/reductases (SDR) family.</text>
</comment>
<evidence type="ECO:0000313" key="6">
    <source>
        <dbReference type="EMBL" id="KAK0384059.1"/>
    </source>
</evidence>
<evidence type="ECO:0000259" key="5">
    <source>
        <dbReference type="SMART" id="SM00822"/>
    </source>
</evidence>
<dbReference type="InterPro" id="IPR036291">
    <property type="entry name" value="NAD(P)-bd_dom_sf"/>
</dbReference>
<dbReference type="InterPro" id="IPR020904">
    <property type="entry name" value="Sc_DH/Rdtase_CS"/>
</dbReference>
<dbReference type="PRINTS" id="PR00081">
    <property type="entry name" value="GDHRDH"/>
</dbReference>
<protein>
    <recommendedName>
        <fullName evidence="5">Ketoreductase domain-containing protein</fullName>
    </recommendedName>
</protein>
<dbReference type="Proteomes" id="UP001175261">
    <property type="component" value="Unassembled WGS sequence"/>
</dbReference>
<dbReference type="PANTHER" id="PTHR43976:SF16">
    <property type="entry name" value="SHORT-CHAIN DEHYDROGENASE_REDUCTASE FAMILY PROTEIN"/>
    <property type="match status" value="1"/>
</dbReference>
<dbReference type="Pfam" id="PF00106">
    <property type="entry name" value="adh_short"/>
    <property type="match status" value="1"/>
</dbReference>
<dbReference type="EMBL" id="JAPDFR010000008">
    <property type="protein sequence ID" value="KAK0384059.1"/>
    <property type="molecule type" value="Genomic_DNA"/>
</dbReference>
<keyword evidence="7" id="KW-1185">Reference proteome</keyword>
<dbReference type="PRINTS" id="PR00080">
    <property type="entry name" value="SDRFAMILY"/>
</dbReference>
<feature type="domain" description="Ketoreductase" evidence="5">
    <location>
        <begin position="4"/>
        <end position="176"/>
    </location>
</feature>
<evidence type="ECO:0000256" key="1">
    <source>
        <dbReference type="ARBA" id="ARBA00006484"/>
    </source>
</evidence>
<reference evidence="6" key="1">
    <citation type="submission" date="2022-10" db="EMBL/GenBank/DDBJ databases">
        <title>Determination and structural analysis of whole genome sequence of Sarocladium strictum F4-1.</title>
        <authorList>
            <person name="Hu L."/>
            <person name="Jiang Y."/>
        </authorList>
    </citation>
    <scope>NUCLEOTIDE SEQUENCE</scope>
    <source>
        <strain evidence="6">F4-1</strain>
    </source>
</reference>
<comment type="caution">
    <text evidence="6">The sequence shown here is derived from an EMBL/GenBank/DDBJ whole genome shotgun (WGS) entry which is preliminary data.</text>
</comment>
<dbReference type="PANTHER" id="PTHR43976">
    <property type="entry name" value="SHORT CHAIN DEHYDROGENASE"/>
    <property type="match status" value="1"/>
</dbReference>
<evidence type="ECO:0000256" key="2">
    <source>
        <dbReference type="ARBA" id="ARBA00022857"/>
    </source>
</evidence>
<dbReference type="SMART" id="SM00822">
    <property type="entry name" value="PKS_KR"/>
    <property type="match status" value="1"/>
</dbReference>
<dbReference type="PROSITE" id="PS00061">
    <property type="entry name" value="ADH_SHORT"/>
    <property type="match status" value="1"/>
</dbReference>
<keyword evidence="3" id="KW-0560">Oxidoreductase</keyword>
<dbReference type="InterPro" id="IPR057326">
    <property type="entry name" value="KR_dom"/>
</dbReference>
<dbReference type="InterPro" id="IPR051911">
    <property type="entry name" value="SDR_oxidoreductase"/>
</dbReference>
<evidence type="ECO:0000313" key="7">
    <source>
        <dbReference type="Proteomes" id="UP001175261"/>
    </source>
</evidence>
<dbReference type="InterPro" id="IPR002347">
    <property type="entry name" value="SDR_fam"/>
</dbReference>
<dbReference type="SUPFAM" id="SSF51735">
    <property type="entry name" value="NAD(P)-binding Rossmann-fold domains"/>
    <property type="match status" value="1"/>
</dbReference>
<gene>
    <name evidence="6" type="ORF">NLU13_8148</name>
</gene>
<evidence type="ECO:0000256" key="3">
    <source>
        <dbReference type="ARBA" id="ARBA00023002"/>
    </source>
</evidence>
<dbReference type="Gene3D" id="3.40.50.720">
    <property type="entry name" value="NAD(P)-binding Rossmann-like Domain"/>
    <property type="match status" value="1"/>
</dbReference>
<evidence type="ECO:0000256" key="4">
    <source>
        <dbReference type="RuleBase" id="RU000363"/>
    </source>
</evidence>
<keyword evidence="2" id="KW-0521">NADP</keyword>
<organism evidence="6 7">
    <name type="scientific">Sarocladium strictum</name>
    <name type="common">Black bundle disease fungus</name>
    <name type="synonym">Acremonium strictum</name>
    <dbReference type="NCBI Taxonomy" id="5046"/>
    <lineage>
        <taxon>Eukaryota</taxon>
        <taxon>Fungi</taxon>
        <taxon>Dikarya</taxon>
        <taxon>Ascomycota</taxon>
        <taxon>Pezizomycotina</taxon>
        <taxon>Sordariomycetes</taxon>
        <taxon>Hypocreomycetidae</taxon>
        <taxon>Hypocreales</taxon>
        <taxon>Sarocladiaceae</taxon>
        <taxon>Sarocladium</taxon>
    </lineage>
</organism>
<sequence>MAPLVWLVTGATSGIGRTLLSHITEKGDRVVATGRNAEARLVDLRSNNVAVVDLDVSASREEVAAQIKTAWEAFGRIDVLVNNAGVSAPKAIEEASDHFMQDLFSVNVFGPVRVTQCILPYFRRQSHGQIVFIGAGVSWGPIPFLTHYAAAKAALNSFVEGLRKELARLFGRVMGVFVDEIMPNVPGDVERFAKTIIELVGDLERAKKLPVRVVLGSDAAAVVKQKCEEQLQLLEEYRDVSRRADVDTADTLDYSGTLKLASMKEPSRIEM</sequence>
<name>A0AA39GBR6_SARSR</name>
<dbReference type="AlphaFoldDB" id="A0AA39GBR6"/>
<accession>A0AA39GBR6</accession>
<proteinExistence type="inferred from homology"/>